<dbReference type="InterPro" id="IPR003741">
    <property type="entry name" value="LUD_dom"/>
</dbReference>
<dbReference type="RefSeq" id="WP_187996330.1">
    <property type="nucleotide sequence ID" value="NZ_JACEXG010000002.1"/>
</dbReference>
<feature type="domain" description="LUD" evidence="1">
    <location>
        <begin position="108"/>
        <end position="206"/>
    </location>
</feature>
<accession>A0ABS2TE99</accession>
<proteinExistence type="predicted"/>
<protein>
    <submittedName>
        <fullName evidence="2">LUD domain-containing protein</fullName>
    </submittedName>
</protein>
<gene>
    <name evidence="2" type="ORF">JVW63_04625</name>
</gene>
<dbReference type="InterPro" id="IPR037171">
    <property type="entry name" value="NagB/RpiA_transferase-like"/>
</dbReference>
<dbReference type="InterPro" id="IPR024185">
    <property type="entry name" value="FTHF_cligase-like_sf"/>
</dbReference>
<dbReference type="Proteomes" id="UP000705983">
    <property type="component" value="Unassembled WGS sequence"/>
</dbReference>
<reference evidence="3" key="1">
    <citation type="submission" date="2021-02" db="EMBL/GenBank/DDBJ databases">
        <title>Leucobacter sp. CX169.</title>
        <authorList>
            <person name="Cheng Y."/>
        </authorList>
    </citation>
    <scope>NUCLEOTIDE SEQUENCE [LARGE SCALE GENOMIC DNA]</scope>
    <source>
        <strain evidence="3">JY899</strain>
    </source>
</reference>
<dbReference type="PANTHER" id="PTHR43682">
    <property type="entry name" value="LACTATE UTILIZATION PROTEIN C"/>
    <property type="match status" value="1"/>
</dbReference>
<keyword evidence="3" id="KW-1185">Reference proteome</keyword>
<evidence type="ECO:0000313" key="2">
    <source>
        <dbReference type="EMBL" id="MBM9432984.1"/>
    </source>
</evidence>
<evidence type="ECO:0000259" key="1">
    <source>
        <dbReference type="Pfam" id="PF02589"/>
    </source>
</evidence>
<sequence length="212" mass="22480">MNAKQEILNRIRAAGQIPAHDIARDYLCGTEASRSDIIADMVAALEDYTAIVTIVPPAGVGDAIDEMLSEAATVVVPPGLDESWRDAAGRHGRAVRIDDPPLSKADLDATDAVVTASRVGVSLSGTIILDGQPDQGRRAISLVPDTHVIVLDADDIKATVPEAVAIVEEHPLRPTTWIAGPSATSDIELVRVDGVHGPRNLRVIIVDQTLDR</sequence>
<dbReference type="Gene3D" id="3.40.50.10420">
    <property type="entry name" value="NagB/RpiA/CoA transferase-like"/>
    <property type="match status" value="1"/>
</dbReference>
<organism evidence="2 3">
    <name type="scientific">Flaviflexus equikiangi</name>
    <dbReference type="NCBI Taxonomy" id="2758573"/>
    <lineage>
        <taxon>Bacteria</taxon>
        <taxon>Bacillati</taxon>
        <taxon>Actinomycetota</taxon>
        <taxon>Actinomycetes</taxon>
        <taxon>Actinomycetales</taxon>
        <taxon>Actinomycetaceae</taxon>
        <taxon>Flaviflexus</taxon>
    </lineage>
</organism>
<name>A0ABS2TE99_9ACTO</name>
<dbReference type="Pfam" id="PF02589">
    <property type="entry name" value="LUD_dom"/>
    <property type="match status" value="1"/>
</dbReference>
<evidence type="ECO:0000313" key="3">
    <source>
        <dbReference type="Proteomes" id="UP000705983"/>
    </source>
</evidence>
<comment type="caution">
    <text evidence="2">The sequence shown here is derived from an EMBL/GenBank/DDBJ whole genome shotgun (WGS) entry which is preliminary data.</text>
</comment>
<dbReference type="SUPFAM" id="SSF100950">
    <property type="entry name" value="NagB/RpiA/CoA transferase-like"/>
    <property type="match status" value="1"/>
</dbReference>
<dbReference type="PANTHER" id="PTHR43682:SF1">
    <property type="entry name" value="LACTATE UTILIZATION PROTEIN C"/>
    <property type="match status" value="1"/>
</dbReference>
<dbReference type="EMBL" id="JAFFJS010000002">
    <property type="protein sequence ID" value="MBM9432984.1"/>
    <property type="molecule type" value="Genomic_DNA"/>
</dbReference>